<feature type="transmembrane region" description="Helical" evidence="6">
    <location>
        <begin position="99"/>
        <end position="123"/>
    </location>
</feature>
<comment type="subcellular location">
    <subcellularLocation>
        <location evidence="1">Cell membrane</location>
        <topology evidence="1">Multi-pass membrane protein</topology>
    </subcellularLocation>
</comment>
<dbReference type="Proteomes" id="UP000229523">
    <property type="component" value="Unassembled WGS sequence"/>
</dbReference>
<evidence type="ECO:0000256" key="6">
    <source>
        <dbReference type="SAM" id="Phobius"/>
    </source>
</evidence>
<keyword evidence="2" id="KW-1003">Cell membrane</keyword>
<dbReference type="GO" id="GO:0005886">
    <property type="term" value="C:plasma membrane"/>
    <property type="evidence" value="ECO:0007669"/>
    <property type="project" value="UniProtKB-SubCell"/>
</dbReference>
<proteinExistence type="predicted"/>
<feature type="domain" description="RDD" evidence="7">
    <location>
        <begin position="47"/>
        <end position="174"/>
    </location>
</feature>
<keyword evidence="4 6" id="KW-1133">Transmembrane helix</keyword>
<sequence length="196" mass="22444">MTEHFNESNTVRQYSPVDSDQYVSERASGTYSHKRKLEDEILALTHAGFGIRLIAYLIDLILISSIKGIIIGPIVGLGGLQDTYFGIRLFSVENILSAIIYFSYFVLMTYCFRATLGKMILGLKVLSLKEEKLSIGTVLTRELFGRYISNFFWSLLYLVVLFNPKKRGIHDLLSDTFVVREDKEQIRQFILNEGVR</sequence>
<dbReference type="RefSeq" id="WP_099579891.1">
    <property type="nucleotide sequence ID" value="NZ_MJBI02000001.1"/>
</dbReference>
<dbReference type="InterPro" id="IPR051791">
    <property type="entry name" value="Pra-immunoreactive"/>
</dbReference>
<evidence type="ECO:0000256" key="4">
    <source>
        <dbReference type="ARBA" id="ARBA00022989"/>
    </source>
</evidence>
<name>A0A2G5NR34_9STAP</name>
<keyword evidence="3 6" id="KW-0812">Transmembrane</keyword>
<dbReference type="Pfam" id="PF06271">
    <property type="entry name" value="RDD"/>
    <property type="match status" value="1"/>
</dbReference>
<evidence type="ECO:0000256" key="5">
    <source>
        <dbReference type="ARBA" id="ARBA00023136"/>
    </source>
</evidence>
<keyword evidence="9" id="KW-1185">Reference proteome</keyword>
<protein>
    <submittedName>
        <fullName evidence="8">RDD family protein</fullName>
    </submittedName>
</protein>
<feature type="transmembrane region" description="Helical" evidence="6">
    <location>
        <begin position="143"/>
        <end position="162"/>
    </location>
</feature>
<dbReference type="EMBL" id="MJBI02000001">
    <property type="protein sequence ID" value="RAI82219.1"/>
    <property type="molecule type" value="Genomic_DNA"/>
</dbReference>
<evidence type="ECO:0000256" key="3">
    <source>
        <dbReference type="ARBA" id="ARBA00022692"/>
    </source>
</evidence>
<dbReference type="InterPro" id="IPR010432">
    <property type="entry name" value="RDD"/>
</dbReference>
<gene>
    <name evidence="8" type="ORF">BFS35_000615</name>
</gene>
<dbReference type="PANTHER" id="PTHR36115:SF9">
    <property type="entry name" value="LMO1584 PROTEIN"/>
    <property type="match status" value="1"/>
</dbReference>
<organism evidence="8 9">
    <name type="scientific">Macrococcoides goetzii</name>
    <dbReference type="NCBI Taxonomy" id="1891097"/>
    <lineage>
        <taxon>Bacteria</taxon>
        <taxon>Bacillati</taxon>
        <taxon>Bacillota</taxon>
        <taxon>Bacilli</taxon>
        <taxon>Bacillales</taxon>
        <taxon>Staphylococcaceae</taxon>
        <taxon>Macrococcoides</taxon>
    </lineage>
</organism>
<dbReference type="AlphaFoldDB" id="A0A2G5NR34"/>
<reference evidence="8 9" key="1">
    <citation type="journal article" date="2018" name="Front. Microbiol.">
        <title>Description and Comparative Genomics of Macrococcus caseolyticus subsp. hominis subsp. nov., Macrococcus goetzii sp. nov., Macrococcus epidermidis sp. nov., and Macrococcus bohemicus sp. nov., Novel Macrococci From Human Clinical Material With Virulence Potential and Suspected Uptake of Foreign DNA by Natural Transformation.</title>
        <authorList>
            <person name="Maslanova I."/>
            <person name="Wertheimer Z."/>
            <person name="Sedlacek I."/>
            <person name="Svec P."/>
            <person name="Indrakova A."/>
            <person name="Kovarovic V."/>
            <person name="Schumann P."/>
            <person name="Sproer C."/>
            <person name="Kralova S."/>
            <person name="Sedo O."/>
            <person name="Kristofova L."/>
            <person name="Vrbovska V."/>
            <person name="Fuzik T."/>
            <person name="Petras P."/>
            <person name="Zdrahal Z."/>
            <person name="Ruzickova V."/>
            <person name="Doskar J."/>
            <person name="Pantucek R."/>
        </authorList>
    </citation>
    <scope>NUCLEOTIDE SEQUENCE [LARGE SCALE GENOMIC DNA]</scope>
    <source>
        <strain evidence="8 9">CCM 4927</strain>
    </source>
</reference>
<keyword evidence="5 6" id="KW-0472">Membrane</keyword>
<evidence type="ECO:0000313" key="9">
    <source>
        <dbReference type="Proteomes" id="UP000229523"/>
    </source>
</evidence>
<evidence type="ECO:0000256" key="1">
    <source>
        <dbReference type="ARBA" id="ARBA00004651"/>
    </source>
</evidence>
<accession>A0A2G5NR34</accession>
<comment type="caution">
    <text evidence="8">The sequence shown here is derived from an EMBL/GenBank/DDBJ whole genome shotgun (WGS) entry which is preliminary data.</text>
</comment>
<evidence type="ECO:0000313" key="8">
    <source>
        <dbReference type="EMBL" id="RAI82219.1"/>
    </source>
</evidence>
<dbReference type="PANTHER" id="PTHR36115">
    <property type="entry name" value="PROLINE-RICH ANTIGEN HOMOLOG-RELATED"/>
    <property type="match status" value="1"/>
</dbReference>
<evidence type="ECO:0000259" key="7">
    <source>
        <dbReference type="Pfam" id="PF06271"/>
    </source>
</evidence>
<evidence type="ECO:0000256" key="2">
    <source>
        <dbReference type="ARBA" id="ARBA00022475"/>
    </source>
</evidence>